<dbReference type="Pfam" id="PF16187">
    <property type="entry name" value="Peptidase_M16_M"/>
    <property type="match status" value="1"/>
</dbReference>
<proteinExistence type="inferred from homology"/>
<dbReference type="Gene3D" id="3.30.830.10">
    <property type="entry name" value="Metalloenzyme, LuxS/M16 peptidase-like"/>
    <property type="match status" value="5"/>
</dbReference>
<keyword evidence="3" id="KW-0479">Metal-binding</keyword>
<dbReference type="FunFam" id="3.30.830.10:FF:000004">
    <property type="entry name" value="Putative insulin-degrading enzyme"/>
    <property type="match status" value="1"/>
</dbReference>
<dbReference type="InterPro" id="IPR011249">
    <property type="entry name" value="Metalloenz_LuxS/M16"/>
</dbReference>
<dbReference type="InterPro" id="IPR007863">
    <property type="entry name" value="Peptidase_M16_C"/>
</dbReference>
<feature type="domain" description="Peptidase M16 C-terminal" evidence="10">
    <location>
        <begin position="199"/>
        <end position="376"/>
    </location>
</feature>
<organism evidence="12 13">
    <name type="scientific">Forsythia ovata</name>
    <dbReference type="NCBI Taxonomy" id="205694"/>
    <lineage>
        <taxon>Eukaryota</taxon>
        <taxon>Viridiplantae</taxon>
        <taxon>Streptophyta</taxon>
        <taxon>Embryophyta</taxon>
        <taxon>Tracheophyta</taxon>
        <taxon>Spermatophyta</taxon>
        <taxon>Magnoliopsida</taxon>
        <taxon>eudicotyledons</taxon>
        <taxon>Gunneridae</taxon>
        <taxon>Pentapetalae</taxon>
        <taxon>asterids</taxon>
        <taxon>lamiids</taxon>
        <taxon>Lamiales</taxon>
        <taxon>Oleaceae</taxon>
        <taxon>Forsythieae</taxon>
        <taxon>Forsythia</taxon>
    </lineage>
</organism>
<keyword evidence="6" id="KW-0482">Metalloprotease</keyword>
<dbReference type="Proteomes" id="UP001604277">
    <property type="component" value="Unassembled WGS sequence"/>
</dbReference>
<name>A0ABD1PL92_9LAMI</name>
<evidence type="ECO:0000256" key="6">
    <source>
        <dbReference type="ARBA" id="ARBA00023049"/>
    </source>
</evidence>
<evidence type="ECO:0000313" key="13">
    <source>
        <dbReference type="Proteomes" id="UP001604277"/>
    </source>
</evidence>
<keyword evidence="13" id="KW-1185">Reference proteome</keyword>
<evidence type="ECO:0000256" key="4">
    <source>
        <dbReference type="ARBA" id="ARBA00022801"/>
    </source>
</evidence>
<evidence type="ECO:0000256" key="2">
    <source>
        <dbReference type="ARBA" id="ARBA00022670"/>
    </source>
</evidence>
<gene>
    <name evidence="12" type="ORF">Fot_52621</name>
</gene>
<reference evidence="13" key="1">
    <citation type="submission" date="2024-07" db="EMBL/GenBank/DDBJ databases">
        <title>Two chromosome-level genome assemblies of Korean endemic species Abeliophyllum distichum and Forsythia ovata (Oleaceae).</title>
        <authorList>
            <person name="Jang H."/>
        </authorList>
    </citation>
    <scope>NUCLEOTIDE SEQUENCE [LARGE SCALE GENOMIC DNA]</scope>
</reference>
<feature type="compositionally biased region" description="Basic and acidic residues" evidence="8">
    <location>
        <begin position="869"/>
        <end position="882"/>
    </location>
</feature>
<feature type="domain" description="Peptidase M16 middle/third" evidence="11">
    <location>
        <begin position="384"/>
        <end position="645"/>
    </location>
</feature>
<dbReference type="Pfam" id="PF00675">
    <property type="entry name" value="Peptidase_M16"/>
    <property type="match status" value="1"/>
</dbReference>
<dbReference type="FunFam" id="3.30.830.10:FF:000005">
    <property type="entry name" value="nardilysin isoform X1"/>
    <property type="match status" value="1"/>
</dbReference>
<feature type="region of interest" description="Disordered" evidence="8">
    <location>
        <begin position="869"/>
        <end position="889"/>
    </location>
</feature>
<protein>
    <submittedName>
        <fullName evidence="12">Zinc-metallopeptidase</fullName>
    </submittedName>
</protein>
<evidence type="ECO:0000259" key="9">
    <source>
        <dbReference type="Pfam" id="PF00675"/>
    </source>
</evidence>
<evidence type="ECO:0000259" key="10">
    <source>
        <dbReference type="Pfam" id="PF05193"/>
    </source>
</evidence>
<keyword evidence="4" id="KW-0378">Hydrolase</keyword>
<dbReference type="EMBL" id="JBFOLJ010000018">
    <property type="protein sequence ID" value="KAL2464665.1"/>
    <property type="molecule type" value="Genomic_DNA"/>
</dbReference>
<evidence type="ECO:0000313" key="12">
    <source>
        <dbReference type="EMBL" id="KAL2464665.1"/>
    </source>
</evidence>
<keyword evidence="5" id="KW-0862">Zinc</keyword>
<comment type="similarity">
    <text evidence="1 7">Belongs to the peptidase M16 family.</text>
</comment>
<dbReference type="PANTHER" id="PTHR43690:SF18">
    <property type="entry name" value="INSULIN-DEGRADING ENZYME-RELATED"/>
    <property type="match status" value="1"/>
</dbReference>
<evidence type="ECO:0000256" key="8">
    <source>
        <dbReference type="SAM" id="MobiDB-lite"/>
    </source>
</evidence>
<dbReference type="InterPro" id="IPR050626">
    <property type="entry name" value="Peptidase_M16"/>
</dbReference>
<feature type="domain" description="Peptidase M16 N-terminal" evidence="9">
    <location>
        <begin position="37"/>
        <end position="171"/>
    </location>
</feature>
<comment type="caution">
    <text evidence="12">The sequence shown here is derived from an EMBL/GenBank/DDBJ whole genome shotgun (WGS) entry which is preliminary data.</text>
</comment>
<dbReference type="PROSITE" id="PS00143">
    <property type="entry name" value="INSULINASE"/>
    <property type="match status" value="1"/>
</dbReference>
<evidence type="ECO:0000256" key="5">
    <source>
        <dbReference type="ARBA" id="ARBA00022833"/>
    </source>
</evidence>
<evidence type="ECO:0000256" key="7">
    <source>
        <dbReference type="RuleBase" id="RU004447"/>
    </source>
</evidence>
<dbReference type="GO" id="GO:0006508">
    <property type="term" value="P:proteolysis"/>
    <property type="evidence" value="ECO:0007669"/>
    <property type="project" value="UniProtKB-KW"/>
</dbReference>
<evidence type="ECO:0000256" key="3">
    <source>
        <dbReference type="ARBA" id="ARBA00022723"/>
    </source>
</evidence>
<dbReference type="PANTHER" id="PTHR43690">
    <property type="entry name" value="NARDILYSIN"/>
    <property type="match status" value="1"/>
</dbReference>
<feature type="domain" description="Peptidase M16 C-terminal" evidence="10">
    <location>
        <begin position="650"/>
        <end position="789"/>
    </location>
</feature>
<dbReference type="Pfam" id="PF05193">
    <property type="entry name" value="Peptidase_M16_C"/>
    <property type="match status" value="2"/>
</dbReference>
<dbReference type="InterPro" id="IPR032632">
    <property type="entry name" value="Peptidase_M16_M"/>
</dbReference>
<dbReference type="SUPFAM" id="SSF63411">
    <property type="entry name" value="LuxS/MPP-like metallohydrolase"/>
    <property type="match status" value="4"/>
</dbReference>
<dbReference type="InterPro" id="IPR011765">
    <property type="entry name" value="Pept_M16_N"/>
</dbReference>
<dbReference type="GO" id="GO:0046872">
    <property type="term" value="F:metal ion binding"/>
    <property type="evidence" value="ECO:0007669"/>
    <property type="project" value="UniProtKB-KW"/>
</dbReference>
<dbReference type="AlphaFoldDB" id="A0ABD1PL92"/>
<dbReference type="InterPro" id="IPR001431">
    <property type="entry name" value="Pept_M16_Zn_BS"/>
</dbReference>
<evidence type="ECO:0000259" key="11">
    <source>
        <dbReference type="Pfam" id="PF16187"/>
    </source>
</evidence>
<accession>A0ABD1PL92</accession>
<evidence type="ECO:0000256" key="1">
    <source>
        <dbReference type="ARBA" id="ARBA00007261"/>
    </source>
</evidence>
<keyword evidence="2" id="KW-0645">Protease</keyword>
<dbReference type="GO" id="GO:0008237">
    <property type="term" value="F:metallopeptidase activity"/>
    <property type="evidence" value="ECO:0007669"/>
    <property type="project" value="UniProtKB-KW"/>
</dbReference>
<sequence length="889" mass="102771">MALGTVAEEVEVEVEIIKPRNDKREYRRIVLQNNLQVLLISDPETDKCAASMDVRVGSFSDPDGLEGLAHFLEHMLFYASEKYPLEDGYSKYITEHGGSRSAFTSSEHTNYYFDINPDCFEEALDRFAQFFIKPLMSADATTREIKAVDSENQKNLLSDAWRMNQLQKHISAKDHPYHKFSTGNWDTLEVRPKARGLDTRQELLQFYDNNYSANLMHLVIYAKDSLDISQSLVQKKFQEIHNANQSCASFIGQPCTSEHLQILVKAIPIKQGHKLRFIWPITPGIQHYKEGASKYLGHLIGHEGEGSLFYVLKKLGWATSLSAGESDWTYEFSFFKVVIDLTDAGQEHFKDIVALLFKYVDLLQQSGPCEWIFNELSAICETAFHYQDKKHPMNYVVNVARNMQFYPPKDWLVGSSLPSKFTPGIIETALKELTPYNVRIFWESTKFGELTDLTEPWYGTAYSVEKLTGSTIEQWMERALNEHLHLPASNVFIPTDLSLKNVSEQMTLPQLLRKSPYSRLWYKPDTAFSTPKAYVKIDFSCPFTGSSPESLMMHRVAGLYFGVNNTDYGFQVTVLGYNHKLKILLKTVIERIASFEVKPDRFSVIKELVTKKYQNLKFQQPHEQAMYYCTLILQDQTWPWYDKLEVLPYLEADNLVKFYPLMLSRTFLECYVAGNVEPDEAESMIQHIEDTFFKSPCSISQTLFASQHLTKRVVNLERGINYFYSAEGLNPSDENSALIHYIQVHQDDFKLNVKLQLFAQIAKQPAFHQLRSVEQLGYITKLTQRWSNVTALIDMKLEKHKNLREESGFYWNEISDGTLKFDRRECEVAELKQLTQKELIDFFDEYIKVGIPQKKGLSVRVYGSAHSSEYKSDNSETAESNRRSHRRYF</sequence>